<dbReference type="InterPro" id="IPR000719">
    <property type="entry name" value="Prot_kinase_dom"/>
</dbReference>
<dbReference type="PANTHER" id="PTHR43289">
    <property type="entry name" value="MITOGEN-ACTIVATED PROTEIN KINASE KINASE KINASE 20-RELATED"/>
    <property type="match status" value="1"/>
</dbReference>
<evidence type="ECO:0000313" key="7">
    <source>
        <dbReference type="EMBL" id="QED30157.1"/>
    </source>
</evidence>
<accession>A0A5B8XY93</accession>
<evidence type="ECO:0000313" key="8">
    <source>
        <dbReference type="Proteomes" id="UP000321595"/>
    </source>
</evidence>
<dbReference type="Proteomes" id="UP000321595">
    <property type="component" value="Chromosome"/>
</dbReference>
<evidence type="ECO:0000256" key="5">
    <source>
        <dbReference type="SAM" id="Phobius"/>
    </source>
</evidence>
<keyword evidence="8" id="KW-1185">Reference proteome</keyword>
<keyword evidence="1" id="KW-0808">Transferase</keyword>
<dbReference type="OrthoDB" id="5486395at2"/>
<dbReference type="Gene3D" id="1.10.510.10">
    <property type="entry name" value="Transferase(Phosphotransferase) domain 1"/>
    <property type="match status" value="1"/>
</dbReference>
<keyword evidence="4" id="KW-0067">ATP-binding</keyword>
<dbReference type="GO" id="GO:0004674">
    <property type="term" value="F:protein serine/threonine kinase activity"/>
    <property type="evidence" value="ECO:0007669"/>
    <property type="project" value="TreeGrafter"/>
</dbReference>
<feature type="transmembrane region" description="Helical" evidence="5">
    <location>
        <begin position="317"/>
        <end position="336"/>
    </location>
</feature>
<dbReference type="InterPro" id="IPR011009">
    <property type="entry name" value="Kinase-like_dom_sf"/>
</dbReference>
<dbReference type="SMART" id="SM00220">
    <property type="entry name" value="S_TKc"/>
    <property type="match status" value="1"/>
</dbReference>
<name>A0A5B8XY93_9DELT</name>
<protein>
    <submittedName>
        <fullName evidence="7">Protein kinase</fullName>
    </submittedName>
</protein>
<proteinExistence type="predicted"/>
<evidence type="ECO:0000259" key="6">
    <source>
        <dbReference type="PROSITE" id="PS50011"/>
    </source>
</evidence>
<dbReference type="RefSeq" id="WP_146963598.1">
    <property type="nucleotide sequence ID" value="NZ_CP042467.1"/>
</dbReference>
<evidence type="ECO:0000256" key="1">
    <source>
        <dbReference type="ARBA" id="ARBA00022679"/>
    </source>
</evidence>
<dbReference type="EMBL" id="CP042467">
    <property type="protein sequence ID" value="QED30157.1"/>
    <property type="molecule type" value="Genomic_DNA"/>
</dbReference>
<dbReference type="Pfam" id="PF00069">
    <property type="entry name" value="Pkinase"/>
    <property type="match status" value="1"/>
</dbReference>
<keyword evidence="5" id="KW-0812">Transmembrane</keyword>
<keyword evidence="5" id="KW-0472">Membrane</keyword>
<dbReference type="SUPFAM" id="SSF56112">
    <property type="entry name" value="Protein kinase-like (PK-like)"/>
    <property type="match status" value="1"/>
</dbReference>
<keyword evidence="3 7" id="KW-0418">Kinase</keyword>
<feature type="domain" description="Protein kinase" evidence="6">
    <location>
        <begin position="15"/>
        <end position="281"/>
    </location>
</feature>
<dbReference type="KEGG" id="bbae:FRD01_23570"/>
<dbReference type="PROSITE" id="PS50011">
    <property type="entry name" value="PROTEIN_KINASE_DOM"/>
    <property type="match status" value="1"/>
</dbReference>
<dbReference type="GO" id="GO:0005524">
    <property type="term" value="F:ATP binding"/>
    <property type="evidence" value="ECO:0007669"/>
    <property type="project" value="UniProtKB-KW"/>
</dbReference>
<reference evidence="7 8" key="1">
    <citation type="submission" date="2019-08" db="EMBL/GenBank/DDBJ databases">
        <authorList>
            <person name="Liang Q."/>
        </authorList>
    </citation>
    <scope>NUCLEOTIDE SEQUENCE [LARGE SCALE GENOMIC DNA]</scope>
    <source>
        <strain evidence="7 8">V1718</strain>
    </source>
</reference>
<dbReference type="AlphaFoldDB" id="A0A5B8XY93"/>
<evidence type="ECO:0000256" key="2">
    <source>
        <dbReference type="ARBA" id="ARBA00022741"/>
    </source>
</evidence>
<evidence type="ECO:0000256" key="4">
    <source>
        <dbReference type="ARBA" id="ARBA00022840"/>
    </source>
</evidence>
<dbReference type="Gene3D" id="3.30.200.20">
    <property type="entry name" value="Phosphorylase Kinase, domain 1"/>
    <property type="match status" value="1"/>
</dbReference>
<keyword evidence="5" id="KW-1133">Transmembrane helix</keyword>
<dbReference type="PANTHER" id="PTHR43289:SF6">
    <property type="entry name" value="SERINE_THREONINE-PROTEIN KINASE NEKL-3"/>
    <property type="match status" value="1"/>
</dbReference>
<keyword evidence="2" id="KW-0547">Nucleotide-binding</keyword>
<evidence type="ECO:0000256" key="3">
    <source>
        <dbReference type="ARBA" id="ARBA00022777"/>
    </source>
</evidence>
<organism evidence="7 8">
    <name type="scientific">Microvenator marinus</name>
    <dbReference type="NCBI Taxonomy" id="2600177"/>
    <lineage>
        <taxon>Bacteria</taxon>
        <taxon>Deltaproteobacteria</taxon>
        <taxon>Bradymonadales</taxon>
        <taxon>Microvenatoraceae</taxon>
        <taxon>Microvenator</taxon>
    </lineage>
</organism>
<sequence length="431" mass="47195">MENLQGGILALEHRYQIDTHVGFVGLRTFYKGTQHPFDKAVWICIYDLLEGAKADKIEGRIKASAQEVSALDHEGVLRVLDYGEVAAGVPFVVSERVGTPSLSDRLTSDGAMSPSDCVALVMRLADILERAHDRKVYHGTLGPECVWMPAGKPERARIGMFGLGLTMSEIRQLDEIVPNFETVSPLAPEIFAGKGPSVSTDVYSLGALAYECLSGQHPYFEDREDISAGLIKVQKESNPRPLSEFGVDSRIAQVVEKAVSWNPSKRWVSVSEFASELESALEPAKRREPEEVDATEEEESFEAQRVDEMAHEREPGVVLGVLVLLLVVSNVGWFFFTQSTAEETSTNEPAELKMEVLKPGVEFETQPPSTVYLVDGETKSELGGTPLSISPSLGRDGQVEVEFNANGSKVTSLKIEEAPDGYRVVLPLEGL</sequence>
<gene>
    <name evidence="7" type="ORF">FRD01_23570</name>
</gene>